<name>A0ABS9HRH2_9GAMM</name>
<dbReference type="RefSeq" id="WP_237053297.1">
    <property type="nucleotide sequence ID" value="NZ_JAKJPO010000001.1"/>
</dbReference>
<evidence type="ECO:0000313" key="6">
    <source>
        <dbReference type="Proteomes" id="UP001430796"/>
    </source>
</evidence>
<dbReference type="SUPFAM" id="SSF46565">
    <property type="entry name" value="Chaperone J-domain"/>
    <property type="match status" value="1"/>
</dbReference>
<feature type="transmembrane region" description="Helical" evidence="3">
    <location>
        <begin position="110"/>
        <end position="129"/>
    </location>
</feature>
<evidence type="ECO:0000256" key="2">
    <source>
        <dbReference type="SAM" id="MobiDB-lite"/>
    </source>
</evidence>
<reference evidence="6" key="2">
    <citation type="submission" date="2022-01" db="EMBL/GenBank/DDBJ databases">
        <title>Lysobacter chinensis sp. nov., a bacterium isolated from cow dung compost.</title>
        <authorList>
            <person name="Zhou L.Y."/>
        </authorList>
    </citation>
    <scope>NUCLEOTIDE SEQUENCE [LARGE SCALE GENOMIC DNA]</scope>
    <source>
        <strain evidence="6">TLK-CK17</strain>
    </source>
</reference>
<keyword evidence="3" id="KW-1133">Transmembrane helix</keyword>
<feature type="compositionally biased region" description="Low complexity" evidence="2">
    <location>
        <begin position="192"/>
        <end position="204"/>
    </location>
</feature>
<dbReference type="PROSITE" id="PS50076">
    <property type="entry name" value="DNAJ_2"/>
    <property type="match status" value="1"/>
</dbReference>
<sequence>MKADLADIYSQLDLRPDCSLEEFQYAYRRRVAQLHPDRRGGELSPEMEHTLRTLIALHASVCDFHRRHGRMPGALPQPEAESPAPSDIFSPAWPPQEPERKRPGPVRTTLTLIALFVALIVLLASWSWLTSRTGTGVGLSGPAGPGAGRHVAAMQATGPNGIAPYPPDLRLISAAPSPTSHHAGTAPPPPSAAGSSRRTAAPGS</sequence>
<reference evidence="5 6" key="1">
    <citation type="submission" date="2022-01" db="EMBL/GenBank/DDBJ databases">
        <title>Lysobacter chinensis sp. nov., a bacterium isolated from cow dung compost.</title>
        <authorList>
            <person name="Liu Y."/>
        </authorList>
    </citation>
    <scope>NUCLEOTIDE SEQUENCE [LARGE SCALE GENOMIC DNA]</scope>
    <source>
        <strain evidence="5 6">TLK-CK17</strain>
    </source>
</reference>
<protein>
    <submittedName>
        <fullName evidence="5">J domain-containing protein</fullName>
    </submittedName>
</protein>
<keyword evidence="3" id="KW-0812">Transmembrane</keyword>
<comment type="caution">
    <text evidence="5">The sequence shown here is derived from an EMBL/GenBank/DDBJ whole genome shotgun (WGS) entry which is preliminary data.</text>
</comment>
<keyword evidence="1" id="KW-0143">Chaperone</keyword>
<organism evidence="5 6">
    <name type="scientific">Marilutibacter chinensis</name>
    <dbReference type="NCBI Taxonomy" id="2912247"/>
    <lineage>
        <taxon>Bacteria</taxon>
        <taxon>Pseudomonadati</taxon>
        <taxon>Pseudomonadota</taxon>
        <taxon>Gammaproteobacteria</taxon>
        <taxon>Lysobacterales</taxon>
        <taxon>Lysobacteraceae</taxon>
        <taxon>Marilutibacter</taxon>
    </lineage>
</organism>
<proteinExistence type="predicted"/>
<accession>A0ABS9HRH2</accession>
<dbReference type="CDD" id="cd06257">
    <property type="entry name" value="DnaJ"/>
    <property type="match status" value="1"/>
</dbReference>
<dbReference type="InterPro" id="IPR001623">
    <property type="entry name" value="DnaJ_domain"/>
</dbReference>
<dbReference type="EMBL" id="JAKJPO010000001">
    <property type="protein sequence ID" value="MCF7220950.1"/>
    <property type="molecule type" value="Genomic_DNA"/>
</dbReference>
<evidence type="ECO:0000313" key="5">
    <source>
        <dbReference type="EMBL" id="MCF7220950.1"/>
    </source>
</evidence>
<dbReference type="Proteomes" id="UP001430796">
    <property type="component" value="Unassembled WGS sequence"/>
</dbReference>
<reference evidence="5 6" key="3">
    <citation type="submission" date="2022-01" db="EMBL/GenBank/DDBJ databases">
        <authorList>
            <person name="Zhou L.Y."/>
        </authorList>
    </citation>
    <scope>NUCLEOTIDE SEQUENCE [LARGE SCALE GENOMIC DNA]</scope>
    <source>
        <strain evidence="5 6">TLK-CK17</strain>
    </source>
</reference>
<keyword evidence="6" id="KW-1185">Reference proteome</keyword>
<evidence type="ECO:0000256" key="3">
    <source>
        <dbReference type="SAM" id="Phobius"/>
    </source>
</evidence>
<dbReference type="Gene3D" id="1.10.287.110">
    <property type="entry name" value="DnaJ domain"/>
    <property type="match status" value="1"/>
</dbReference>
<dbReference type="InterPro" id="IPR036869">
    <property type="entry name" value="J_dom_sf"/>
</dbReference>
<feature type="region of interest" description="Disordered" evidence="2">
    <location>
        <begin position="166"/>
        <end position="204"/>
    </location>
</feature>
<gene>
    <name evidence="5" type="ORF">L3V18_03985</name>
</gene>
<keyword evidence="3" id="KW-0472">Membrane</keyword>
<feature type="domain" description="J" evidence="4">
    <location>
        <begin position="7"/>
        <end position="66"/>
    </location>
</feature>
<feature type="region of interest" description="Disordered" evidence="2">
    <location>
        <begin position="69"/>
        <end position="104"/>
    </location>
</feature>
<evidence type="ECO:0000259" key="4">
    <source>
        <dbReference type="PROSITE" id="PS50076"/>
    </source>
</evidence>
<evidence type="ECO:0000256" key="1">
    <source>
        <dbReference type="ARBA" id="ARBA00023186"/>
    </source>
</evidence>